<dbReference type="InParanoid" id="E3LE77"/>
<dbReference type="AlphaFoldDB" id="E3LE77"/>
<feature type="compositionally biased region" description="Basic and acidic residues" evidence="1">
    <location>
        <begin position="1"/>
        <end position="10"/>
    </location>
</feature>
<evidence type="ECO:0000256" key="1">
    <source>
        <dbReference type="SAM" id="MobiDB-lite"/>
    </source>
</evidence>
<keyword evidence="3" id="KW-1185">Reference proteome</keyword>
<dbReference type="OMA" id="HRRIVRN"/>
<accession>E3LE77</accession>
<name>E3LE77_CAERE</name>
<dbReference type="OrthoDB" id="5777809at2759"/>
<dbReference type="eggNOG" id="ENOG502TIS0">
    <property type="taxonomic scope" value="Eukaryota"/>
</dbReference>
<reference evidence="2" key="1">
    <citation type="submission" date="2007-07" db="EMBL/GenBank/DDBJ databases">
        <title>PCAP assembly of the Caenorhabditis remanei genome.</title>
        <authorList>
            <consortium name="The Caenorhabditis remanei Sequencing Consortium"/>
            <person name="Wilson R.K."/>
        </authorList>
    </citation>
    <scope>NUCLEOTIDE SEQUENCE [LARGE SCALE GENOMIC DNA]</scope>
    <source>
        <strain evidence="2">PB4641</strain>
    </source>
</reference>
<evidence type="ECO:0000313" key="3">
    <source>
        <dbReference type="Proteomes" id="UP000008281"/>
    </source>
</evidence>
<organism evidence="3">
    <name type="scientific">Caenorhabditis remanei</name>
    <name type="common">Caenorhabditis vulgaris</name>
    <dbReference type="NCBI Taxonomy" id="31234"/>
    <lineage>
        <taxon>Eukaryota</taxon>
        <taxon>Metazoa</taxon>
        <taxon>Ecdysozoa</taxon>
        <taxon>Nematoda</taxon>
        <taxon>Chromadorea</taxon>
        <taxon>Rhabditida</taxon>
        <taxon>Rhabditina</taxon>
        <taxon>Rhabditomorpha</taxon>
        <taxon>Rhabditoidea</taxon>
        <taxon>Rhabditidae</taxon>
        <taxon>Peloderinae</taxon>
        <taxon>Caenorhabditis</taxon>
    </lineage>
</organism>
<protein>
    <submittedName>
        <fullName evidence="2">Uncharacterized protein</fullName>
    </submittedName>
</protein>
<gene>
    <name evidence="2" type="ORF">CRE_00270</name>
</gene>
<evidence type="ECO:0000313" key="2">
    <source>
        <dbReference type="EMBL" id="EFO82600.1"/>
    </source>
</evidence>
<sequence>MSSSHQEPRPVDVPLSKSSQASIHQLIERCIDSQRRLETAGQNLTDHMLRQRTASLLSDLRSYRRVLVENLTERFEPDIVQESIRIVEKALQFIASSTDEICLIAGKECTQQN</sequence>
<proteinExistence type="predicted"/>
<dbReference type="Proteomes" id="UP000008281">
    <property type="component" value="Unassembled WGS sequence"/>
</dbReference>
<dbReference type="EMBL" id="DS268407">
    <property type="protein sequence ID" value="EFO82600.1"/>
    <property type="molecule type" value="Genomic_DNA"/>
</dbReference>
<feature type="region of interest" description="Disordered" evidence="1">
    <location>
        <begin position="1"/>
        <end position="20"/>
    </location>
</feature>
<dbReference type="HOGENOM" id="CLU_2135815_0_0_1"/>